<reference evidence="1" key="1">
    <citation type="journal article" date="2019" name="bioRxiv">
        <title>The Genome of the Zebra Mussel, Dreissena polymorpha: A Resource for Invasive Species Research.</title>
        <authorList>
            <person name="McCartney M.A."/>
            <person name="Auch B."/>
            <person name="Kono T."/>
            <person name="Mallez S."/>
            <person name="Zhang Y."/>
            <person name="Obille A."/>
            <person name="Becker A."/>
            <person name="Abrahante J.E."/>
            <person name="Garbe J."/>
            <person name="Badalamenti J.P."/>
            <person name="Herman A."/>
            <person name="Mangelson H."/>
            <person name="Liachko I."/>
            <person name="Sullivan S."/>
            <person name="Sone E.D."/>
            <person name="Koren S."/>
            <person name="Silverstein K.A.T."/>
            <person name="Beckman K.B."/>
            <person name="Gohl D.M."/>
        </authorList>
    </citation>
    <scope>NUCLEOTIDE SEQUENCE</scope>
    <source>
        <strain evidence="1">Duluth1</strain>
        <tissue evidence="1">Whole animal</tissue>
    </source>
</reference>
<dbReference type="Proteomes" id="UP000828390">
    <property type="component" value="Unassembled WGS sequence"/>
</dbReference>
<evidence type="ECO:0000313" key="2">
    <source>
        <dbReference type="Proteomes" id="UP000828390"/>
    </source>
</evidence>
<protein>
    <submittedName>
        <fullName evidence="1">Uncharacterized protein</fullName>
    </submittedName>
</protein>
<proteinExistence type="predicted"/>
<organism evidence="1 2">
    <name type="scientific">Dreissena polymorpha</name>
    <name type="common">Zebra mussel</name>
    <name type="synonym">Mytilus polymorpha</name>
    <dbReference type="NCBI Taxonomy" id="45954"/>
    <lineage>
        <taxon>Eukaryota</taxon>
        <taxon>Metazoa</taxon>
        <taxon>Spiralia</taxon>
        <taxon>Lophotrochozoa</taxon>
        <taxon>Mollusca</taxon>
        <taxon>Bivalvia</taxon>
        <taxon>Autobranchia</taxon>
        <taxon>Heteroconchia</taxon>
        <taxon>Euheterodonta</taxon>
        <taxon>Imparidentia</taxon>
        <taxon>Neoheterodontei</taxon>
        <taxon>Myida</taxon>
        <taxon>Dreissenoidea</taxon>
        <taxon>Dreissenidae</taxon>
        <taxon>Dreissena</taxon>
    </lineage>
</organism>
<evidence type="ECO:0000313" key="1">
    <source>
        <dbReference type="EMBL" id="KAH3835121.1"/>
    </source>
</evidence>
<reference evidence="1" key="2">
    <citation type="submission" date="2020-11" db="EMBL/GenBank/DDBJ databases">
        <authorList>
            <person name="McCartney M.A."/>
            <person name="Auch B."/>
            <person name="Kono T."/>
            <person name="Mallez S."/>
            <person name="Becker A."/>
            <person name="Gohl D.M."/>
            <person name="Silverstein K.A.T."/>
            <person name="Koren S."/>
            <person name="Bechman K.B."/>
            <person name="Herman A."/>
            <person name="Abrahante J.E."/>
            <person name="Garbe J."/>
        </authorList>
    </citation>
    <scope>NUCLEOTIDE SEQUENCE</scope>
    <source>
        <strain evidence="1">Duluth1</strain>
        <tissue evidence="1">Whole animal</tissue>
    </source>
</reference>
<dbReference type="EMBL" id="JAIWYP010000004">
    <property type="protein sequence ID" value="KAH3835121.1"/>
    <property type="molecule type" value="Genomic_DNA"/>
</dbReference>
<sequence>MAEIACRAYLHAMSRLNIVSAFRKRGIYPFNPQEIQAEKLFPCETFREDTPLQKVIAMKTGKEAVINTSKTSTTVEVLALFHQRQVLKYQNACAKMPYSNLNPVENK</sequence>
<gene>
    <name evidence="1" type="ORF">DPMN_108465</name>
</gene>
<comment type="caution">
    <text evidence="1">The sequence shown here is derived from an EMBL/GenBank/DDBJ whole genome shotgun (WGS) entry which is preliminary data.</text>
</comment>
<name>A0A9D4K963_DREPO</name>
<keyword evidence="2" id="KW-1185">Reference proteome</keyword>
<dbReference type="AlphaFoldDB" id="A0A9D4K963"/>
<accession>A0A9D4K963</accession>